<keyword evidence="3" id="KW-0862">Zinc</keyword>
<feature type="compositionally biased region" description="Polar residues" evidence="5">
    <location>
        <begin position="88"/>
        <end position="105"/>
    </location>
</feature>
<dbReference type="InterPro" id="IPR001841">
    <property type="entry name" value="Znf_RING"/>
</dbReference>
<organism evidence="7">
    <name type="scientific">Dendroctonus ponderosae</name>
    <name type="common">Mountain pine beetle</name>
    <dbReference type="NCBI Taxonomy" id="77166"/>
    <lineage>
        <taxon>Eukaryota</taxon>
        <taxon>Metazoa</taxon>
        <taxon>Ecdysozoa</taxon>
        <taxon>Arthropoda</taxon>
        <taxon>Hexapoda</taxon>
        <taxon>Insecta</taxon>
        <taxon>Pterygota</taxon>
        <taxon>Neoptera</taxon>
        <taxon>Endopterygota</taxon>
        <taxon>Coleoptera</taxon>
        <taxon>Polyphaga</taxon>
        <taxon>Cucujiformia</taxon>
        <taxon>Curculionidae</taxon>
        <taxon>Scolytinae</taxon>
        <taxon>Dendroctonus</taxon>
    </lineage>
</organism>
<dbReference type="PANTHER" id="PTHR23041">
    <property type="entry name" value="RING FINGER DOMAIN-CONTAINING"/>
    <property type="match status" value="1"/>
</dbReference>
<evidence type="ECO:0000259" key="6">
    <source>
        <dbReference type="PROSITE" id="PS50089"/>
    </source>
</evidence>
<evidence type="ECO:0000256" key="4">
    <source>
        <dbReference type="PROSITE-ProRule" id="PRU00175"/>
    </source>
</evidence>
<dbReference type="EnsemblMetazoa" id="XM_019908632.1">
    <property type="protein sequence ID" value="XP_019764191.1"/>
    <property type="gene ID" value="LOC109540303"/>
</dbReference>
<dbReference type="Pfam" id="PF13639">
    <property type="entry name" value="zf-RING_2"/>
    <property type="match status" value="1"/>
</dbReference>
<dbReference type="PROSITE" id="PS50089">
    <property type="entry name" value="ZF_RING_2"/>
    <property type="match status" value="1"/>
</dbReference>
<feature type="region of interest" description="Disordered" evidence="5">
    <location>
        <begin position="1"/>
        <end position="23"/>
    </location>
</feature>
<protein>
    <recommendedName>
        <fullName evidence="6">RING-type domain-containing protein</fullName>
    </recommendedName>
</protein>
<dbReference type="SUPFAM" id="SSF57850">
    <property type="entry name" value="RING/U-box"/>
    <property type="match status" value="1"/>
</dbReference>
<feature type="compositionally biased region" description="Basic residues" evidence="5">
    <location>
        <begin position="40"/>
        <end position="54"/>
    </location>
</feature>
<feature type="region of interest" description="Disordered" evidence="5">
    <location>
        <begin position="139"/>
        <end position="160"/>
    </location>
</feature>
<dbReference type="OrthoDB" id="6105938at2759"/>
<evidence type="ECO:0000256" key="3">
    <source>
        <dbReference type="ARBA" id="ARBA00022833"/>
    </source>
</evidence>
<evidence type="ECO:0000256" key="5">
    <source>
        <dbReference type="SAM" id="MobiDB-lite"/>
    </source>
</evidence>
<proteinExistence type="predicted"/>
<evidence type="ECO:0000256" key="2">
    <source>
        <dbReference type="ARBA" id="ARBA00022771"/>
    </source>
</evidence>
<feature type="compositionally biased region" description="Low complexity" evidence="5">
    <location>
        <begin position="70"/>
        <end position="82"/>
    </location>
</feature>
<feature type="domain" description="RING-type" evidence="6">
    <location>
        <begin position="298"/>
        <end position="339"/>
    </location>
</feature>
<keyword evidence="1" id="KW-0479">Metal-binding</keyword>
<accession>N6U8C0</accession>
<dbReference type="Gene3D" id="3.30.40.10">
    <property type="entry name" value="Zinc/RING finger domain, C3HC4 (zinc finger)"/>
    <property type="match status" value="1"/>
</dbReference>
<dbReference type="InterPro" id="IPR017907">
    <property type="entry name" value="Znf_RING_CS"/>
</dbReference>
<dbReference type="OMA" id="ECITQTA"/>
<dbReference type="PANTHER" id="PTHR23041:SF78">
    <property type="entry name" value="E3 UBIQUITIN-PROTEIN LIGASE RNF4"/>
    <property type="match status" value="1"/>
</dbReference>
<name>N6U8C0_DENPD</name>
<dbReference type="AlphaFoldDB" id="N6U8C0"/>
<sequence length="352" mass="38875">MSRRGRKTKRAANYVDDPDSSDEFDAFMVSSLLSIFASHRAPRTKKPTTNKRKPSCQCDDQNCRSKANKQAASRSTSSVQSKSRQRNGKNTETKSTTAAPSTTIDLDSDNEAPNAAQTKTYEASIHNKIDNVFKALESSDEGLSEEETRKKKACVTSSSEPKPKDFYTILSDSEGEDEKRTLDNSNFKVSFVTYGPQNEQLLSSTSSTNISNATDNSLTVKPKKNATDLLSYVDDILNECDVIDLDHSNKSSSILSLDDLKKNANAILNDVTSYAEVLQPKEPEAKKPDTPVKEVPTCPICLENLGGSRQAMATLCGHIFCRQCLNQVMKTTKKCPSCRVKLNKAKYHAIYI</sequence>
<evidence type="ECO:0000313" key="8">
    <source>
        <dbReference type="EnsemblMetazoa" id="XP_019764191.1"/>
    </source>
</evidence>
<dbReference type="InterPro" id="IPR047134">
    <property type="entry name" value="RNF4"/>
</dbReference>
<dbReference type="Proteomes" id="UP000019118">
    <property type="component" value="Unassembled WGS sequence"/>
</dbReference>
<dbReference type="PROSITE" id="PS00518">
    <property type="entry name" value="ZF_RING_1"/>
    <property type="match status" value="1"/>
</dbReference>
<reference evidence="8" key="2">
    <citation type="submission" date="2024-08" db="UniProtKB">
        <authorList>
            <consortium name="EnsemblMetazoa"/>
        </authorList>
    </citation>
    <scope>IDENTIFICATION</scope>
</reference>
<dbReference type="GO" id="GO:0008270">
    <property type="term" value="F:zinc ion binding"/>
    <property type="evidence" value="ECO:0007669"/>
    <property type="project" value="UniProtKB-KW"/>
</dbReference>
<dbReference type="InterPro" id="IPR013083">
    <property type="entry name" value="Znf_RING/FYVE/PHD"/>
</dbReference>
<keyword evidence="9" id="KW-1185">Reference proteome</keyword>
<feature type="compositionally biased region" description="Basic residues" evidence="5">
    <location>
        <begin position="1"/>
        <end position="10"/>
    </location>
</feature>
<evidence type="ECO:0000313" key="9">
    <source>
        <dbReference type="Proteomes" id="UP000019118"/>
    </source>
</evidence>
<dbReference type="EnsemblMetazoa" id="XM_019908634.1">
    <property type="protein sequence ID" value="XP_019764193.1"/>
    <property type="gene ID" value="LOC109540303"/>
</dbReference>
<feature type="non-terminal residue" evidence="7">
    <location>
        <position position="1"/>
    </location>
</feature>
<feature type="region of interest" description="Disordered" evidence="5">
    <location>
        <begin position="36"/>
        <end position="114"/>
    </location>
</feature>
<keyword evidence="2 4" id="KW-0863">Zinc-finger</keyword>
<gene>
    <name evidence="8" type="primary">109540303</name>
    <name evidence="7" type="ORF">YQE_08613</name>
</gene>
<evidence type="ECO:0000256" key="1">
    <source>
        <dbReference type="ARBA" id="ARBA00022723"/>
    </source>
</evidence>
<reference evidence="7 9" key="1">
    <citation type="journal article" date="2013" name="Genome Biol.">
        <title>Draft genome of the mountain pine beetle, Dendroctonus ponderosae Hopkins, a major forest pest.</title>
        <authorList>
            <person name="Keeling C.I."/>
            <person name="Yuen M.M."/>
            <person name="Liao N.Y."/>
            <person name="Docking T.R."/>
            <person name="Chan S.K."/>
            <person name="Taylor G.A."/>
            <person name="Palmquist D.L."/>
            <person name="Jackman S.D."/>
            <person name="Nguyen A."/>
            <person name="Li M."/>
            <person name="Henderson H."/>
            <person name="Janes J.K."/>
            <person name="Zhao Y."/>
            <person name="Pandoh P."/>
            <person name="Moore R."/>
            <person name="Sperling F.A."/>
            <person name="Huber D.P."/>
            <person name="Birol I."/>
            <person name="Jones S.J."/>
            <person name="Bohlmann J."/>
        </authorList>
    </citation>
    <scope>NUCLEOTIDE SEQUENCE</scope>
</reference>
<dbReference type="SMART" id="SM00184">
    <property type="entry name" value="RING"/>
    <property type="match status" value="1"/>
</dbReference>
<dbReference type="EnsemblMetazoa" id="XM_019908635.1">
    <property type="protein sequence ID" value="XP_019764194.1"/>
    <property type="gene ID" value="LOC109540303"/>
</dbReference>
<dbReference type="HOGENOM" id="CLU_788150_0_0_1"/>
<evidence type="ECO:0000313" key="7">
    <source>
        <dbReference type="EMBL" id="ENN74842.1"/>
    </source>
</evidence>
<dbReference type="EMBL" id="KB741028">
    <property type="protein sequence ID" value="ENN74842.1"/>
    <property type="molecule type" value="Genomic_DNA"/>
</dbReference>